<sequence>MLRLPRFRYMAPTQISEAARILASEGADAMLLAGGTDLFPNMKRRQQTPATVVALRDVERMREIGSGHCLTIGAGITLTEIVQSDLIRSRHAGLWQAAAQVASPQLRNMATVGGNLCLDTRCNYYDQTLEWRKAIDFCMKKDGEVCWVAPGSPKCLAVSSTDTAPALVSLRAKVKLTAADGDRMIRLEDLYANDGIHYLTKDHGEILTLVELDQVDDWKSTYWKLRRRGSIDFPVLGVAASAKFADDGTVENCRVVLGAVSSAPIRALKADAALIGNRLSDDVIAQAAEAGSKVAKPMDNTDFTLHWRKKVAARFVTYALRELRGDDMREMRSRVARHDLEAVGV</sequence>
<dbReference type="InterPro" id="IPR036683">
    <property type="entry name" value="CO_DH_flav_C_dom_sf"/>
</dbReference>
<dbReference type="PANTHER" id="PTHR42659:SF9">
    <property type="entry name" value="XANTHINE DEHYDROGENASE FAD-BINDING SUBUNIT XDHB-RELATED"/>
    <property type="match status" value="1"/>
</dbReference>
<proteinExistence type="predicted"/>
<dbReference type="Pfam" id="PF03450">
    <property type="entry name" value="CO_deh_flav_C"/>
    <property type="match status" value="1"/>
</dbReference>
<dbReference type="PANTHER" id="PTHR42659">
    <property type="entry name" value="XANTHINE DEHYDROGENASE SUBUNIT C-RELATED"/>
    <property type="match status" value="1"/>
</dbReference>
<dbReference type="SUPFAM" id="SSF56176">
    <property type="entry name" value="FAD-binding/transporter-associated domain-like"/>
    <property type="match status" value="1"/>
</dbReference>
<organism evidence="3 4">
    <name type="scientific">Candidatus Polarisedimenticola svalbardensis</name>
    <dbReference type="NCBI Taxonomy" id="2886004"/>
    <lineage>
        <taxon>Bacteria</taxon>
        <taxon>Pseudomonadati</taxon>
        <taxon>Acidobacteriota</taxon>
        <taxon>Candidatus Polarisedimenticolia</taxon>
        <taxon>Candidatus Polarisedimenticolales</taxon>
        <taxon>Candidatus Polarisedimenticolaceae</taxon>
        <taxon>Candidatus Polarisedimenticola</taxon>
    </lineage>
</organism>
<dbReference type="Gene3D" id="3.30.43.10">
    <property type="entry name" value="Uridine Diphospho-n-acetylenolpyruvylglucosamine Reductase, domain 2"/>
    <property type="match status" value="1"/>
</dbReference>
<evidence type="ECO:0000256" key="1">
    <source>
        <dbReference type="ARBA" id="ARBA00022827"/>
    </source>
</evidence>
<dbReference type="Gene3D" id="3.30.390.50">
    <property type="entry name" value="CO dehydrogenase flavoprotein, C-terminal domain"/>
    <property type="match status" value="1"/>
</dbReference>
<comment type="caution">
    <text evidence="3">The sequence shown here is derived from an EMBL/GenBank/DDBJ whole genome shotgun (WGS) entry which is preliminary data.</text>
</comment>
<feature type="domain" description="FAD-binding PCMH-type" evidence="2">
    <location>
        <begin position="2"/>
        <end position="217"/>
    </location>
</feature>
<dbReference type="SMART" id="SM01092">
    <property type="entry name" value="CO_deh_flav_C"/>
    <property type="match status" value="1"/>
</dbReference>
<evidence type="ECO:0000313" key="4">
    <source>
        <dbReference type="Proteomes" id="UP000648239"/>
    </source>
</evidence>
<dbReference type="EMBL" id="JACXWD010000097">
    <property type="protein sequence ID" value="MBD3869486.1"/>
    <property type="molecule type" value="Genomic_DNA"/>
</dbReference>
<dbReference type="Proteomes" id="UP000648239">
    <property type="component" value="Unassembled WGS sequence"/>
</dbReference>
<reference evidence="3 4" key="1">
    <citation type="submission" date="2020-08" db="EMBL/GenBank/DDBJ databases">
        <title>Acidobacteriota in marine sediments use diverse sulfur dissimilation pathways.</title>
        <authorList>
            <person name="Wasmund K."/>
        </authorList>
    </citation>
    <scope>NUCLEOTIDE SEQUENCE [LARGE SCALE GENOMIC DNA]</scope>
    <source>
        <strain evidence="3">MAG AM4</strain>
    </source>
</reference>
<dbReference type="InterPro" id="IPR036318">
    <property type="entry name" value="FAD-bd_PCMH-like_sf"/>
</dbReference>
<dbReference type="Gene3D" id="3.30.465.10">
    <property type="match status" value="2"/>
</dbReference>
<keyword evidence="1" id="KW-0285">Flavoprotein</keyword>
<dbReference type="GO" id="GO:0071949">
    <property type="term" value="F:FAD binding"/>
    <property type="evidence" value="ECO:0007669"/>
    <property type="project" value="InterPro"/>
</dbReference>
<dbReference type="GO" id="GO:0016491">
    <property type="term" value="F:oxidoreductase activity"/>
    <property type="evidence" value="ECO:0007669"/>
    <property type="project" value="InterPro"/>
</dbReference>
<name>A0A8J6XYY8_9BACT</name>
<gene>
    <name evidence="3" type="ORF">IFK94_15295</name>
</gene>
<dbReference type="AlphaFoldDB" id="A0A8J6XYY8"/>
<dbReference type="InterPro" id="IPR005107">
    <property type="entry name" value="CO_DH_flav_C"/>
</dbReference>
<dbReference type="PROSITE" id="PS51387">
    <property type="entry name" value="FAD_PCMH"/>
    <property type="match status" value="1"/>
</dbReference>
<dbReference type="Pfam" id="PF00941">
    <property type="entry name" value="FAD_binding_5"/>
    <property type="match status" value="1"/>
</dbReference>
<evidence type="ECO:0000259" key="2">
    <source>
        <dbReference type="PROSITE" id="PS51387"/>
    </source>
</evidence>
<dbReference type="InterPro" id="IPR016169">
    <property type="entry name" value="FAD-bd_PCMH_sub2"/>
</dbReference>
<dbReference type="InterPro" id="IPR016167">
    <property type="entry name" value="FAD-bd_PCMH_sub1"/>
</dbReference>
<dbReference type="InterPro" id="IPR016166">
    <property type="entry name" value="FAD-bd_PCMH"/>
</dbReference>
<protein>
    <submittedName>
        <fullName evidence="3">FAD binding domain-containing protein</fullName>
    </submittedName>
</protein>
<dbReference type="SUPFAM" id="SSF55447">
    <property type="entry name" value="CO dehydrogenase flavoprotein C-terminal domain-like"/>
    <property type="match status" value="1"/>
</dbReference>
<dbReference type="InterPro" id="IPR002346">
    <property type="entry name" value="Mopterin_DH_FAD-bd"/>
</dbReference>
<dbReference type="InterPro" id="IPR051312">
    <property type="entry name" value="Diverse_Substr_Oxidored"/>
</dbReference>
<keyword evidence="1" id="KW-0274">FAD</keyword>
<accession>A0A8J6XYY8</accession>
<evidence type="ECO:0000313" key="3">
    <source>
        <dbReference type="EMBL" id="MBD3869486.1"/>
    </source>
</evidence>